<proteinExistence type="predicted"/>
<accession>A0ABT1CIJ1</accession>
<gene>
    <name evidence="2" type="ORF">NF685_11660</name>
</gene>
<feature type="transmembrane region" description="Helical" evidence="1">
    <location>
        <begin position="83"/>
        <end position="103"/>
    </location>
</feature>
<protein>
    <submittedName>
        <fullName evidence="2">Uncharacterized protein</fullName>
    </submittedName>
</protein>
<dbReference type="RefSeq" id="WP_222547576.1">
    <property type="nucleotide sequence ID" value="NZ_BAPW01000046.1"/>
</dbReference>
<keyword evidence="1" id="KW-0472">Membrane</keyword>
<evidence type="ECO:0000313" key="3">
    <source>
        <dbReference type="Proteomes" id="UP001523401"/>
    </source>
</evidence>
<dbReference type="EMBL" id="JAMXQU010000009">
    <property type="protein sequence ID" value="MCO6160687.1"/>
    <property type="molecule type" value="Genomic_DNA"/>
</dbReference>
<keyword evidence="1" id="KW-1133">Transmembrane helix</keyword>
<sequence>MGDVVLPLTIDQRLDDHERRLVDVEARSVRIEQGQTAMSEKISELHGENRARAEHAEKAMERGFAAIQSDVGRINSKLTLRSTIIAGASGLGGGVSVGLYALLHSLGKI</sequence>
<reference evidence="2 3" key="1">
    <citation type="submission" date="2022-06" db="EMBL/GenBank/DDBJ databases">
        <title>Whole-genome of Asaia lannensis strain LMG 27011T.</title>
        <authorList>
            <person name="Sombolestani A."/>
        </authorList>
    </citation>
    <scope>NUCLEOTIDE SEQUENCE [LARGE SCALE GENOMIC DNA]</scope>
    <source>
        <strain evidence="2 3">NBRC 102526</strain>
    </source>
</reference>
<keyword evidence="3" id="KW-1185">Reference proteome</keyword>
<name>A0ABT1CIJ1_9PROT</name>
<evidence type="ECO:0000313" key="2">
    <source>
        <dbReference type="EMBL" id="MCO6160687.1"/>
    </source>
</evidence>
<keyword evidence="1" id="KW-0812">Transmembrane</keyword>
<comment type="caution">
    <text evidence="2">The sequence shown here is derived from an EMBL/GenBank/DDBJ whole genome shotgun (WGS) entry which is preliminary data.</text>
</comment>
<organism evidence="2 3">
    <name type="scientific">Asaia lannensis NBRC 102526</name>
    <dbReference type="NCBI Taxonomy" id="1307926"/>
    <lineage>
        <taxon>Bacteria</taxon>
        <taxon>Pseudomonadati</taxon>
        <taxon>Pseudomonadota</taxon>
        <taxon>Alphaproteobacteria</taxon>
        <taxon>Acetobacterales</taxon>
        <taxon>Acetobacteraceae</taxon>
        <taxon>Asaia</taxon>
    </lineage>
</organism>
<dbReference type="Proteomes" id="UP001523401">
    <property type="component" value="Unassembled WGS sequence"/>
</dbReference>
<evidence type="ECO:0000256" key="1">
    <source>
        <dbReference type="SAM" id="Phobius"/>
    </source>
</evidence>